<feature type="signal peptide" evidence="2">
    <location>
        <begin position="1"/>
        <end position="19"/>
    </location>
</feature>
<dbReference type="OrthoDB" id="5785126at2759"/>
<keyword evidence="1" id="KW-0472">Membrane</keyword>
<reference evidence="4" key="1">
    <citation type="submission" date="2017-10" db="EMBL/GenBank/DDBJ databases">
        <title>Rapid genome shrinkage in a self-fertile nematode reveals novel sperm competition proteins.</title>
        <authorList>
            <person name="Yin D."/>
            <person name="Schwarz E.M."/>
            <person name="Thomas C.G."/>
            <person name="Felde R.L."/>
            <person name="Korf I.F."/>
            <person name="Cutter A.D."/>
            <person name="Schartner C.M."/>
            <person name="Ralston E.J."/>
            <person name="Meyer B.J."/>
            <person name="Haag E.S."/>
        </authorList>
    </citation>
    <scope>NUCLEOTIDE SEQUENCE [LARGE SCALE GENOMIC DNA]</scope>
    <source>
        <strain evidence="4">JU1422</strain>
    </source>
</reference>
<keyword evidence="1" id="KW-1133">Transmembrane helix</keyword>
<evidence type="ECO:0000256" key="2">
    <source>
        <dbReference type="SAM" id="SignalP"/>
    </source>
</evidence>
<dbReference type="AlphaFoldDB" id="A0A2G5TGE5"/>
<sequence length="197" mass="22941">MKILIQISMIFVLLPLINGSKNFSCPMISRTLQKEHRIFHYEQCNSTLNFCFQQIGLTEIYRNEQFLFLFSSGCASPSALLPFNLTETGFKELCQKSGVHKCVHRYNEGVYYGTLCCENDSDEMFRSWLWNIFFGENEEMDELLKNTASFVQRSRERMHFGHGDVEIVHIVGPFIVTLLFTALSLLQYYHINDGMFT</sequence>
<organism evidence="3 4">
    <name type="scientific">Caenorhabditis nigoni</name>
    <dbReference type="NCBI Taxonomy" id="1611254"/>
    <lineage>
        <taxon>Eukaryota</taxon>
        <taxon>Metazoa</taxon>
        <taxon>Ecdysozoa</taxon>
        <taxon>Nematoda</taxon>
        <taxon>Chromadorea</taxon>
        <taxon>Rhabditida</taxon>
        <taxon>Rhabditina</taxon>
        <taxon>Rhabditomorpha</taxon>
        <taxon>Rhabditoidea</taxon>
        <taxon>Rhabditidae</taxon>
        <taxon>Peloderinae</taxon>
        <taxon>Caenorhabditis</taxon>
    </lineage>
</organism>
<gene>
    <name evidence="3" type="primary">Cni-C55A6.11</name>
    <name evidence="3" type="synonym">Cnig_chr_V.g18892</name>
    <name evidence="3" type="ORF">B9Z55_018892</name>
</gene>
<keyword evidence="1" id="KW-0812">Transmembrane</keyword>
<comment type="caution">
    <text evidence="3">The sequence shown here is derived from an EMBL/GenBank/DDBJ whole genome shotgun (WGS) entry which is preliminary data.</text>
</comment>
<feature type="chain" id="PRO_5013801482" evidence="2">
    <location>
        <begin position="20"/>
        <end position="197"/>
    </location>
</feature>
<keyword evidence="2" id="KW-0732">Signal</keyword>
<feature type="transmembrane region" description="Helical" evidence="1">
    <location>
        <begin position="167"/>
        <end position="189"/>
    </location>
</feature>
<protein>
    <submittedName>
        <fullName evidence="3">Uncharacterized protein</fullName>
    </submittedName>
</protein>
<evidence type="ECO:0000256" key="1">
    <source>
        <dbReference type="SAM" id="Phobius"/>
    </source>
</evidence>
<evidence type="ECO:0000313" key="3">
    <source>
        <dbReference type="EMBL" id="PIC26273.1"/>
    </source>
</evidence>
<dbReference type="EMBL" id="PDUG01000005">
    <property type="protein sequence ID" value="PIC26273.1"/>
    <property type="molecule type" value="Genomic_DNA"/>
</dbReference>
<dbReference type="Proteomes" id="UP000230233">
    <property type="component" value="Chromosome V"/>
</dbReference>
<name>A0A2G5TGE5_9PELO</name>
<proteinExistence type="predicted"/>
<keyword evidence="4" id="KW-1185">Reference proteome</keyword>
<accession>A0A2G5TGE5</accession>
<evidence type="ECO:0000313" key="4">
    <source>
        <dbReference type="Proteomes" id="UP000230233"/>
    </source>
</evidence>